<dbReference type="InterPro" id="IPR003841">
    <property type="entry name" value="Na/Pi_transpt"/>
</dbReference>
<evidence type="ECO:0000313" key="7">
    <source>
        <dbReference type="EMBL" id="XAU16233.1"/>
    </source>
</evidence>
<dbReference type="PANTHER" id="PTHR10010">
    <property type="entry name" value="SOLUTE CARRIER FAMILY 34 SODIUM PHOSPHATE , MEMBER 2-RELATED"/>
    <property type="match status" value="1"/>
</dbReference>
<keyword evidence="8" id="KW-1185">Reference proteome</keyword>
<evidence type="ECO:0000256" key="5">
    <source>
        <dbReference type="ARBA" id="ARBA00023136"/>
    </source>
</evidence>
<feature type="transmembrane region" description="Helical" evidence="6">
    <location>
        <begin position="280"/>
        <end position="305"/>
    </location>
</feature>
<comment type="subcellular location">
    <subcellularLocation>
        <location evidence="1">Cell membrane</location>
        <topology evidence="1">Multi-pass membrane protein</topology>
    </subcellularLocation>
</comment>
<protein>
    <submittedName>
        <fullName evidence="7">Na/Pi symporter</fullName>
    </submittedName>
</protein>
<gene>
    <name evidence="7" type="ORF">WCY31_05865</name>
</gene>
<reference evidence="7 8" key="1">
    <citation type="submission" date="2024-03" db="EMBL/GenBank/DDBJ databases">
        <title>Sulfurimonas sp. HSL3-1.</title>
        <authorList>
            <person name="Wang S."/>
        </authorList>
    </citation>
    <scope>NUCLEOTIDE SEQUENCE [LARGE SCALE GENOMIC DNA]</scope>
    <source>
        <strain evidence="7 8">HSL3-1</strain>
    </source>
</reference>
<feature type="transmembrane region" description="Helical" evidence="6">
    <location>
        <begin position="244"/>
        <end position="268"/>
    </location>
</feature>
<feature type="transmembrane region" description="Helical" evidence="6">
    <location>
        <begin position="177"/>
        <end position="200"/>
    </location>
</feature>
<evidence type="ECO:0000256" key="3">
    <source>
        <dbReference type="ARBA" id="ARBA00022692"/>
    </source>
</evidence>
<evidence type="ECO:0000313" key="8">
    <source>
        <dbReference type="Proteomes" id="UP001447842"/>
    </source>
</evidence>
<organism evidence="7 8">
    <name type="scientific">Sulfurimonas diazotrophicus</name>
    <dbReference type="NCBI Taxonomy" id="3131939"/>
    <lineage>
        <taxon>Bacteria</taxon>
        <taxon>Pseudomonadati</taxon>
        <taxon>Campylobacterota</taxon>
        <taxon>Epsilonproteobacteria</taxon>
        <taxon>Campylobacterales</taxon>
        <taxon>Sulfurimonadaceae</taxon>
        <taxon>Sulfurimonas</taxon>
    </lineage>
</organism>
<proteinExistence type="predicted"/>
<keyword evidence="4 6" id="KW-1133">Transmembrane helix</keyword>
<dbReference type="RefSeq" id="WP_345973639.1">
    <property type="nucleotide sequence ID" value="NZ_CP147920.1"/>
</dbReference>
<dbReference type="EMBL" id="CP147920">
    <property type="protein sequence ID" value="XAU16233.1"/>
    <property type="molecule type" value="Genomic_DNA"/>
</dbReference>
<evidence type="ECO:0000256" key="4">
    <source>
        <dbReference type="ARBA" id="ARBA00022989"/>
    </source>
</evidence>
<evidence type="ECO:0000256" key="6">
    <source>
        <dbReference type="SAM" id="Phobius"/>
    </source>
</evidence>
<feature type="transmembrane region" description="Helical" evidence="6">
    <location>
        <begin position="86"/>
        <end position="107"/>
    </location>
</feature>
<feature type="transmembrane region" description="Helical" evidence="6">
    <location>
        <begin position="6"/>
        <end position="24"/>
    </location>
</feature>
<sequence>MPSFILWVEAFSGLGLFLFGMLFLESEIRQSAGHAFRSIVQRATGTPLRSLMTGLGATAVFQSSSVVTLMALSLVGAQLLTLGSAIAVIFGANIGTTITVWIVALVGFKVDINLVAYLMIGIGGIGGVLVSSEGRWKNHFGVMVGFGLLFLGLEGMKRSFGGFADVFDLTHFASLSPYWFAVMGLVLTAVIQASAASIAIAQSAIFAHIISFDAAAAFVIGANAGTTVTAMLGAIGGTPDKKRVALAHFVFNISTGALALALLHPLIWLVESAAAPLNDVVRIAVFHTVFNVLGVVLWFPFIRLLERLLKRTFKKEPLQVTKWIHKVAVTVPDMAIDALKNEVTTLSQRVEEFALLAIDIPPPKAFEAGLSVDKLLEAPPKHFDIAFDRLYSNIRRHEGEIYRYIILLAPNCPQQEQQVQLLALQRTIAYLATAAKAIKDMLYDIERLYDAASPEEQSFYKDLRYQILKSVLAYHAVAQGAEAEREVLEETYRRVANSYKNSMEVIEAIAKNPAIPSEMTTITVNALHLVKSFTKSLRNALPKGPLLNQS</sequence>
<accession>A0ABZ3HCH7</accession>
<feature type="transmembrane region" description="Helical" evidence="6">
    <location>
        <begin position="138"/>
        <end position="156"/>
    </location>
</feature>
<keyword evidence="3 6" id="KW-0812">Transmembrane</keyword>
<dbReference type="Pfam" id="PF02690">
    <property type="entry name" value="Na_Pi_cotrans"/>
    <property type="match status" value="2"/>
</dbReference>
<dbReference type="PANTHER" id="PTHR10010:SF46">
    <property type="entry name" value="SODIUM-DEPENDENT PHOSPHATE TRANSPORT PROTEIN 2B"/>
    <property type="match status" value="1"/>
</dbReference>
<dbReference type="NCBIfam" id="NF037997">
    <property type="entry name" value="Na_Pi_symport"/>
    <property type="match status" value="1"/>
</dbReference>
<evidence type="ECO:0000256" key="2">
    <source>
        <dbReference type="ARBA" id="ARBA00022475"/>
    </source>
</evidence>
<feature type="transmembrane region" description="Helical" evidence="6">
    <location>
        <begin position="206"/>
        <end position="232"/>
    </location>
</feature>
<keyword evidence="5 6" id="KW-0472">Membrane</keyword>
<keyword evidence="2" id="KW-1003">Cell membrane</keyword>
<name>A0ABZ3HCH7_9BACT</name>
<dbReference type="Proteomes" id="UP001447842">
    <property type="component" value="Chromosome"/>
</dbReference>
<evidence type="ECO:0000256" key="1">
    <source>
        <dbReference type="ARBA" id="ARBA00004651"/>
    </source>
</evidence>
<feature type="transmembrane region" description="Helical" evidence="6">
    <location>
        <begin position="114"/>
        <end position="132"/>
    </location>
</feature>